<evidence type="ECO:0000313" key="2">
    <source>
        <dbReference type="Proteomes" id="UP000294588"/>
    </source>
</evidence>
<keyword evidence="2" id="KW-1185">Reference proteome</keyword>
<proteinExistence type="predicted"/>
<comment type="caution">
    <text evidence="1">The sequence shown here is derived from an EMBL/GenBank/DDBJ whole genome shotgun (WGS) entry which is preliminary data.</text>
</comment>
<keyword evidence="1" id="KW-0812">Transmembrane</keyword>
<dbReference type="Proteomes" id="UP000294588">
    <property type="component" value="Unassembled WGS sequence"/>
</dbReference>
<accession>A0AC61QIG0</accession>
<name>A0AC61QIG0_9BACT</name>
<organism evidence="1 2">
    <name type="scientific">Candidatus Syntrophosphaera thermopropionivorans</name>
    <dbReference type="NCBI Taxonomy" id="2593015"/>
    <lineage>
        <taxon>Bacteria</taxon>
        <taxon>Pseudomonadati</taxon>
        <taxon>Candidatus Cloacimonadota</taxon>
        <taxon>Candidatus Cloacimonadia</taxon>
        <taxon>Candidatus Cloacimonadales</taxon>
        <taxon>Candidatus Cloacimonadaceae</taxon>
        <taxon>Candidatus Syntrophosphaera</taxon>
    </lineage>
</organism>
<reference evidence="1" key="1">
    <citation type="submission" date="2019-03" db="EMBL/GenBank/DDBJ databases">
        <title>Candidatus Syntrophosphaera thermopropionivorans: a novel player in syntrophic propionate oxidation during anaerobic digestion.</title>
        <authorList>
            <person name="Dyksma S."/>
        </authorList>
    </citation>
    <scope>NUCLEOTIDE SEQUENCE</scope>
    <source>
        <strain evidence="1">W5</strain>
    </source>
</reference>
<dbReference type="EMBL" id="SMOG01000017">
    <property type="protein sequence ID" value="TDF72756.1"/>
    <property type="molecule type" value="Genomic_DNA"/>
</dbReference>
<protein>
    <submittedName>
        <fullName evidence="1">Energy-coupling factor transporter transmembrane protein EcfT</fullName>
    </submittedName>
</protein>
<evidence type="ECO:0000313" key="1">
    <source>
        <dbReference type="EMBL" id="TDF72756.1"/>
    </source>
</evidence>
<gene>
    <name evidence="1" type="ORF">E0946_05430</name>
</gene>
<keyword evidence="1" id="KW-0472">Membrane</keyword>
<sequence>MNKLHPLSFIIAALWFSTAAIFVPQLPWLTLAFLLCAIFRGLLTGFNFRLWWKQVRKMIPLFLAILVIQLLFTKKGELLWGKSWYAIYSVGLHRGIAVNLRLLILFFSAQILLRLTYEDFDIAFNTLHLPEEFAFMIFYTIHIIPSAGEHIQHSLQLVKFRGINLRKLPLKSQLTIYRYISLSVLADVLSRSEIQAIALDLRGFRSTRKHTHLLQNNFSLYDFMLYLSIIIITLVYLFSILA</sequence>